<accession>A0A6L9G9N1</accession>
<gene>
    <name evidence="1" type="ORF">GT020_17790</name>
</gene>
<name>A0A6L9G9N1_9MICC</name>
<dbReference type="AlphaFoldDB" id="A0A6L9G9N1"/>
<organism evidence="1 2">
    <name type="scientific">Glutamicibacter soli</name>
    <dbReference type="NCBI Taxonomy" id="453836"/>
    <lineage>
        <taxon>Bacteria</taxon>
        <taxon>Bacillati</taxon>
        <taxon>Actinomycetota</taxon>
        <taxon>Actinomycetes</taxon>
        <taxon>Micrococcales</taxon>
        <taxon>Micrococcaceae</taxon>
        <taxon>Glutamicibacter</taxon>
    </lineage>
</organism>
<dbReference type="EMBL" id="WYDN01000030">
    <property type="protein sequence ID" value="NAZ17897.1"/>
    <property type="molecule type" value="Genomic_DNA"/>
</dbReference>
<evidence type="ECO:0000313" key="1">
    <source>
        <dbReference type="EMBL" id="NAZ17897.1"/>
    </source>
</evidence>
<protein>
    <submittedName>
        <fullName evidence="1">Uncharacterized protein</fullName>
    </submittedName>
</protein>
<proteinExistence type="predicted"/>
<dbReference type="RefSeq" id="WP_161450201.1">
    <property type="nucleotide sequence ID" value="NZ_WYDN01000030.1"/>
</dbReference>
<evidence type="ECO:0000313" key="2">
    <source>
        <dbReference type="Proteomes" id="UP000477543"/>
    </source>
</evidence>
<comment type="caution">
    <text evidence="1">The sequence shown here is derived from an EMBL/GenBank/DDBJ whole genome shotgun (WGS) entry which is preliminary data.</text>
</comment>
<reference evidence="1 2" key="1">
    <citation type="submission" date="2020-01" db="EMBL/GenBank/DDBJ databases">
        <title>Glutamicibacter soli M275.</title>
        <authorList>
            <person name="Meng X."/>
        </authorList>
    </citation>
    <scope>NUCLEOTIDE SEQUENCE [LARGE SCALE GENOMIC DNA]</scope>
    <source>
        <strain evidence="1 2">M275</strain>
    </source>
</reference>
<dbReference type="Proteomes" id="UP000477543">
    <property type="component" value="Unassembled WGS sequence"/>
</dbReference>
<sequence length="64" mass="7113">MKLTNAEKLAITVEHQRIRKILGATICGCCGFLLTTSPNSPWEDVAYARAAHVDELIEALERDE</sequence>